<name>A0A450WGJ2_9GAMM</name>
<dbReference type="AlphaFoldDB" id="A0A450WGJ2"/>
<gene>
    <name evidence="1" type="ORF">BECKLPF1236A_GA0070988_1013919</name>
    <name evidence="2" type="ORF">BECKLPF1236C_GA0070990_1015019</name>
</gene>
<dbReference type="EMBL" id="CAADFP010000150">
    <property type="protein sequence ID" value="VFK31873.1"/>
    <property type="molecule type" value="Genomic_DNA"/>
</dbReference>
<organism evidence="1">
    <name type="scientific">Candidatus Kentrum sp. LPFa</name>
    <dbReference type="NCBI Taxonomy" id="2126335"/>
    <lineage>
        <taxon>Bacteria</taxon>
        <taxon>Pseudomonadati</taxon>
        <taxon>Pseudomonadota</taxon>
        <taxon>Gammaproteobacteria</taxon>
        <taxon>Candidatus Kentrum</taxon>
    </lineage>
</organism>
<evidence type="ECO:0000313" key="2">
    <source>
        <dbReference type="EMBL" id="VFK31873.1"/>
    </source>
</evidence>
<dbReference type="EMBL" id="CAADFM010000139">
    <property type="protein sequence ID" value="VFK16134.1"/>
    <property type="molecule type" value="Genomic_DNA"/>
</dbReference>
<evidence type="ECO:0000313" key="1">
    <source>
        <dbReference type="EMBL" id="VFK16134.1"/>
    </source>
</evidence>
<sequence length="42" mass="4712">MLVPMNPAFCFPHCGVTIIVRVCRILTFLPIHQDIDKKSSAV</sequence>
<accession>A0A450WGJ2</accession>
<proteinExistence type="predicted"/>
<reference evidence="1" key="1">
    <citation type="submission" date="2019-02" db="EMBL/GenBank/DDBJ databases">
        <authorList>
            <person name="Gruber-Vodicka R. H."/>
            <person name="Seah K. B. B."/>
        </authorList>
    </citation>
    <scope>NUCLEOTIDE SEQUENCE</scope>
    <source>
        <strain evidence="1">BECK_S312</strain>
        <strain evidence="2">BECK_S426</strain>
    </source>
</reference>
<protein>
    <submittedName>
        <fullName evidence="1">Uncharacterized protein</fullName>
    </submittedName>
</protein>